<dbReference type="PROSITE" id="PS50178">
    <property type="entry name" value="ZF_FYVE"/>
    <property type="match status" value="1"/>
</dbReference>
<evidence type="ECO:0000256" key="5">
    <source>
        <dbReference type="SAM" id="MobiDB-lite"/>
    </source>
</evidence>
<dbReference type="InterPro" id="IPR035899">
    <property type="entry name" value="DBL_dom_sf"/>
</dbReference>
<dbReference type="CDD" id="cd00160">
    <property type="entry name" value="RhoGEF"/>
    <property type="match status" value="1"/>
</dbReference>
<dbReference type="InterPro" id="IPR001849">
    <property type="entry name" value="PH_domain"/>
</dbReference>
<evidence type="ECO:0000256" key="2">
    <source>
        <dbReference type="ARBA" id="ARBA00022771"/>
    </source>
</evidence>
<evidence type="ECO:0000256" key="1">
    <source>
        <dbReference type="ARBA" id="ARBA00022723"/>
    </source>
</evidence>
<dbReference type="InterPro" id="IPR017455">
    <property type="entry name" value="Znf_FYVE-rel"/>
</dbReference>
<evidence type="ECO:0000259" key="6">
    <source>
        <dbReference type="PROSITE" id="PS50003"/>
    </source>
</evidence>
<keyword evidence="2 4" id="KW-0863">Zinc-finger</keyword>
<dbReference type="Pfam" id="PF00621">
    <property type="entry name" value="RhoGEF"/>
    <property type="match status" value="1"/>
</dbReference>
<dbReference type="CDD" id="cd00065">
    <property type="entry name" value="FYVE_like_SF"/>
    <property type="match status" value="1"/>
</dbReference>
<feature type="domain" description="FYVE-type" evidence="8">
    <location>
        <begin position="644"/>
        <end position="693"/>
    </location>
</feature>
<evidence type="ECO:0000313" key="9">
    <source>
        <dbReference type="EMBL" id="VDD85692.1"/>
    </source>
</evidence>
<evidence type="ECO:0000256" key="4">
    <source>
        <dbReference type="PROSITE-ProRule" id="PRU00091"/>
    </source>
</evidence>
<evidence type="ECO:0000259" key="7">
    <source>
        <dbReference type="PROSITE" id="PS50010"/>
    </source>
</evidence>
<dbReference type="GO" id="GO:0007010">
    <property type="term" value="P:cytoskeleton organization"/>
    <property type="evidence" value="ECO:0007669"/>
    <property type="project" value="TreeGrafter"/>
</dbReference>
<evidence type="ECO:0000256" key="3">
    <source>
        <dbReference type="ARBA" id="ARBA00022833"/>
    </source>
</evidence>
<dbReference type="GO" id="GO:0008270">
    <property type="term" value="F:zinc ion binding"/>
    <property type="evidence" value="ECO:0007669"/>
    <property type="project" value="UniProtKB-KW"/>
</dbReference>
<dbReference type="InterPro" id="IPR000219">
    <property type="entry name" value="DH_dom"/>
</dbReference>
<proteinExistence type="predicted"/>
<dbReference type="Gene3D" id="2.30.29.30">
    <property type="entry name" value="Pleckstrin-homology domain (PH domain)/Phosphotyrosine-binding domain (PTB)"/>
    <property type="match status" value="2"/>
</dbReference>
<feature type="compositionally biased region" description="Acidic residues" evidence="5">
    <location>
        <begin position="251"/>
        <end position="261"/>
    </location>
</feature>
<dbReference type="GO" id="GO:0005085">
    <property type="term" value="F:guanyl-nucleotide exchange factor activity"/>
    <property type="evidence" value="ECO:0007669"/>
    <property type="project" value="InterPro"/>
</dbReference>
<dbReference type="WBParaSite" id="EVEC_0000112701-mRNA-1">
    <property type="protein sequence ID" value="EVEC_0000112701-mRNA-1"/>
    <property type="gene ID" value="EVEC_0000112701"/>
</dbReference>
<evidence type="ECO:0000259" key="8">
    <source>
        <dbReference type="PROSITE" id="PS50178"/>
    </source>
</evidence>
<protein>
    <submittedName>
        <fullName evidence="11">DH domain-containing protein</fullName>
    </submittedName>
</protein>
<dbReference type="GO" id="GO:0046847">
    <property type="term" value="P:filopodium assembly"/>
    <property type="evidence" value="ECO:0007669"/>
    <property type="project" value="TreeGrafter"/>
</dbReference>
<keyword evidence="3" id="KW-0862">Zinc</keyword>
<dbReference type="PROSITE" id="PS50003">
    <property type="entry name" value="PH_DOMAIN"/>
    <property type="match status" value="2"/>
</dbReference>
<evidence type="ECO:0000313" key="11">
    <source>
        <dbReference type="WBParaSite" id="EVEC_0000112701-mRNA-1"/>
    </source>
</evidence>
<keyword evidence="10" id="KW-1185">Reference proteome</keyword>
<dbReference type="SMART" id="SM00233">
    <property type="entry name" value="PH"/>
    <property type="match status" value="2"/>
</dbReference>
<dbReference type="InterPro" id="IPR051092">
    <property type="entry name" value="FYVE_RhoGEF_PH"/>
</dbReference>
<dbReference type="AlphaFoldDB" id="A0A0N4UUP6"/>
<dbReference type="CDD" id="cd13388">
    <property type="entry name" value="PH1_FGD1-4_like"/>
    <property type="match status" value="1"/>
</dbReference>
<accession>A0A0N4UUP6</accession>
<dbReference type="InterPro" id="IPR011011">
    <property type="entry name" value="Znf_FYVE_PHD"/>
</dbReference>
<dbReference type="SMART" id="SM00325">
    <property type="entry name" value="RhoGEF"/>
    <property type="match status" value="1"/>
</dbReference>
<feature type="region of interest" description="Disordered" evidence="5">
    <location>
        <begin position="251"/>
        <end position="282"/>
    </location>
</feature>
<dbReference type="PANTHER" id="PTHR12673">
    <property type="entry name" value="FACIOGENITAL DYSPLASIA PROTEIN"/>
    <property type="match status" value="1"/>
</dbReference>
<dbReference type="Gene3D" id="1.20.900.10">
    <property type="entry name" value="Dbl homology (DH) domain"/>
    <property type="match status" value="1"/>
</dbReference>
<keyword evidence="1" id="KW-0479">Metal-binding</keyword>
<feature type="domain" description="DH" evidence="7">
    <location>
        <begin position="300"/>
        <end position="484"/>
    </location>
</feature>
<name>A0A0N4UUP6_ENTVE</name>
<dbReference type="OrthoDB" id="245697at2759"/>
<reference evidence="11" key="1">
    <citation type="submission" date="2017-02" db="UniProtKB">
        <authorList>
            <consortium name="WormBaseParasite"/>
        </authorList>
    </citation>
    <scope>IDENTIFICATION</scope>
</reference>
<feature type="domain" description="PH" evidence="6">
    <location>
        <begin position="513"/>
        <end position="618"/>
    </location>
</feature>
<dbReference type="SUPFAM" id="SSF48065">
    <property type="entry name" value="DBL homology domain (DH-domain)"/>
    <property type="match status" value="1"/>
</dbReference>
<dbReference type="STRING" id="51028.A0A0N4UUP6"/>
<dbReference type="InterPro" id="IPR011993">
    <property type="entry name" value="PH-like_dom_sf"/>
</dbReference>
<sequence length="839" mass="96550">MGALQPQQIAKVMMTPDKNLISHFGNFPPVEVDLQGGELIDVKQYEEVDEEDGCLVQVSEYHILSADKTEEITKKCRRKLKIECNQVSKRTETVNGQEAKVQQTTQRIIGDLKGFRPATITGDTDQMMIEDDEQDMRLDVVFAQTQERFMNMLSEQRNQLIAMFPDLFSEMRTESQLLPPVSTEVEKIVNPDGSVTTRIHSSRAYSSRISKQEMYINGVKQAEKSKIRAFMEYKGPEGGFVVNLSDNLEDELSEEEAEEKSEEVSQISEIPEDSSSDVTSVSHDAALKAKADKAKRRLEKAWHAAKELVDSEQRYVEKLRLLSEVFRRRVVEERVVENKKVPLLFANVDSIYQFHENHLLPALMESCRDWHSTHRISNVLRKRAPFLKMYSEYTNNYKTALQMFTECLRKKRKFAKIVSEIERTPECENLSLQTHLICPVQRVMRYQLLLQEYKKHLTPTDPDYDDTENALSLVLDAAGHSNEMMKKLDRYKNVLEIQEQLGNTVSLVSPSRELIKEGKIYKVSSNSDRSEERQLFLFNDLLVVASERTIPGFGKYKLRALFDALLTQVCEGDDLERENSFYIRGSDSRTGPSRCIELFAKTDVEKLEWIEAIWSVISDSVSRKDSFGNTSRTSQETANVSRICTKCGADFTLFNRGTSCVRCRRRYCNKCFGKYRKMSSKRRFCELCISRHSRRHRGTENKVQTRVDPLAIRADAGDILYASHVTFRGSQNKPMKRYFVVRKDFCLYSYKTEDVSLMKYIIIVCAELLLGECQEDRALAMLPLPGCEVKMSGEKLTFTIKHGERQYSITVGDENTQIRWMAVLDLTANAALQVRKSRL</sequence>
<dbReference type="GO" id="GO:0005737">
    <property type="term" value="C:cytoplasm"/>
    <property type="evidence" value="ECO:0007669"/>
    <property type="project" value="TreeGrafter"/>
</dbReference>
<dbReference type="Pfam" id="PF00169">
    <property type="entry name" value="PH"/>
    <property type="match status" value="1"/>
</dbReference>
<feature type="domain" description="PH" evidence="6">
    <location>
        <begin position="718"/>
        <end position="829"/>
    </location>
</feature>
<dbReference type="Proteomes" id="UP000274131">
    <property type="component" value="Unassembled WGS sequence"/>
</dbReference>
<organism evidence="11">
    <name type="scientific">Enterobius vermicularis</name>
    <name type="common">Human pinworm</name>
    <dbReference type="NCBI Taxonomy" id="51028"/>
    <lineage>
        <taxon>Eukaryota</taxon>
        <taxon>Metazoa</taxon>
        <taxon>Ecdysozoa</taxon>
        <taxon>Nematoda</taxon>
        <taxon>Chromadorea</taxon>
        <taxon>Rhabditida</taxon>
        <taxon>Spirurina</taxon>
        <taxon>Oxyuridomorpha</taxon>
        <taxon>Oxyuroidea</taxon>
        <taxon>Oxyuridae</taxon>
        <taxon>Enterobius</taxon>
    </lineage>
</organism>
<reference evidence="9 10" key="2">
    <citation type="submission" date="2018-10" db="EMBL/GenBank/DDBJ databases">
        <authorList>
            <consortium name="Pathogen Informatics"/>
        </authorList>
    </citation>
    <scope>NUCLEOTIDE SEQUENCE [LARGE SCALE GENOMIC DNA]</scope>
</reference>
<dbReference type="PANTHER" id="PTHR12673:SF241">
    <property type="entry name" value="DH DOMAIN-CONTAINING PROTEIN"/>
    <property type="match status" value="1"/>
</dbReference>
<dbReference type="SUPFAM" id="SSF50729">
    <property type="entry name" value="PH domain-like"/>
    <property type="match status" value="2"/>
</dbReference>
<evidence type="ECO:0000313" key="10">
    <source>
        <dbReference type="Proteomes" id="UP000274131"/>
    </source>
</evidence>
<dbReference type="EMBL" id="UXUI01007141">
    <property type="protein sequence ID" value="VDD85692.1"/>
    <property type="molecule type" value="Genomic_DNA"/>
</dbReference>
<gene>
    <name evidence="9" type="ORF">EVEC_LOCUS835</name>
</gene>
<dbReference type="PROSITE" id="PS50010">
    <property type="entry name" value="DH_2"/>
    <property type="match status" value="1"/>
</dbReference>
<dbReference type="SUPFAM" id="SSF57903">
    <property type="entry name" value="FYVE/PHD zinc finger"/>
    <property type="match status" value="1"/>
</dbReference>